<dbReference type="Proteomes" id="UP001474421">
    <property type="component" value="Unassembled WGS sequence"/>
</dbReference>
<keyword evidence="6" id="KW-1185">Reference proteome</keyword>
<dbReference type="PANTHER" id="PTHR46647">
    <property type="entry name" value="RAB9 EFFECTOR PROTEIN WITH KELCH MOTIFS"/>
    <property type="match status" value="1"/>
</dbReference>
<accession>A0AAW1ARE5</accession>
<organism evidence="5 6">
    <name type="scientific">Crotalus adamanteus</name>
    <name type="common">Eastern diamondback rattlesnake</name>
    <dbReference type="NCBI Taxonomy" id="8729"/>
    <lineage>
        <taxon>Eukaryota</taxon>
        <taxon>Metazoa</taxon>
        <taxon>Chordata</taxon>
        <taxon>Craniata</taxon>
        <taxon>Vertebrata</taxon>
        <taxon>Euteleostomi</taxon>
        <taxon>Lepidosauria</taxon>
        <taxon>Squamata</taxon>
        <taxon>Bifurcata</taxon>
        <taxon>Unidentata</taxon>
        <taxon>Episquamata</taxon>
        <taxon>Toxicofera</taxon>
        <taxon>Serpentes</taxon>
        <taxon>Colubroidea</taxon>
        <taxon>Viperidae</taxon>
        <taxon>Crotalinae</taxon>
        <taxon>Crotalus</taxon>
    </lineage>
</organism>
<evidence type="ECO:0000256" key="1">
    <source>
        <dbReference type="ARBA" id="ARBA00022441"/>
    </source>
</evidence>
<evidence type="ECO:0000256" key="4">
    <source>
        <dbReference type="ARBA" id="ARBA00039295"/>
    </source>
</evidence>
<sequence>MQARLWGDIKEVGANRLATVRGRKLSLQNHASFPPPFASMEKVLRKLKPREKPQAATWYSLALCGKSPCARVGQNSLYLPPLDPGSKNGKVVIIAGANPSGSFTDSYFIDLDANCWTTPGWVGLLPRYEHAAFVPASQSNTLWVYGGASETGNRDCVQVLDLEIGSWRKTNVAGNPPSPRTYHTSTAAIGDQLYVFGGGDKGVDPVQDQQLHIFNSATLTWSQPEVRGQPPAPRHGHVVVAVENRLFIHGGLAGDTFYDDLFSIDIRDLKWEKLSSSGSVPGGRAAHSAVAFQEHVYIFGGMDPTGELNTMYKYHTEKSHWMQLEFTIPLPSGRLDHSMCVIPWGTSGEELHNHKETPEAAQGEGPRESQQEDRLVHLCLVFGGMNIKGDIYNDCIVSVLEE</sequence>
<dbReference type="AlphaFoldDB" id="A0AAW1ARE5"/>
<proteinExistence type="predicted"/>
<gene>
    <name evidence="5" type="ORF">NXF25_017170</name>
</gene>
<keyword evidence="1" id="KW-0880">Kelch repeat</keyword>
<protein>
    <recommendedName>
        <fullName evidence="4">Rab9 effector protein with kelch motifs</fullName>
    </recommendedName>
</protein>
<dbReference type="InterPro" id="IPR052124">
    <property type="entry name" value="Rab9_kelch_effector"/>
</dbReference>
<evidence type="ECO:0000313" key="5">
    <source>
        <dbReference type="EMBL" id="KAK9392326.1"/>
    </source>
</evidence>
<keyword evidence="2" id="KW-0677">Repeat</keyword>
<dbReference type="EMBL" id="JAOTOJ010000016">
    <property type="protein sequence ID" value="KAK9392326.1"/>
    <property type="molecule type" value="Genomic_DNA"/>
</dbReference>
<comment type="function">
    <text evidence="3">Rab9 effector required for endosome to trans-Golgi network (TGN) transport.</text>
</comment>
<dbReference type="PANTHER" id="PTHR46647:SF1">
    <property type="entry name" value="RAB9 EFFECTOR PROTEIN WITH KELCH MOTIFS"/>
    <property type="match status" value="1"/>
</dbReference>
<evidence type="ECO:0000256" key="3">
    <source>
        <dbReference type="ARBA" id="ARBA00037224"/>
    </source>
</evidence>
<evidence type="ECO:0000313" key="6">
    <source>
        <dbReference type="Proteomes" id="UP001474421"/>
    </source>
</evidence>
<dbReference type="Gene3D" id="2.120.10.80">
    <property type="entry name" value="Kelch-type beta propeller"/>
    <property type="match status" value="2"/>
</dbReference>
<name>A0AAW1ARE5_CROAD</name>
<dbReference type="InterPro" id="IPR015915">
    <property type="entry name" value="Kelch-typ_b-propeller"/>
</dbReference>
<comment type="caution">
    <text evidence="5">The sequence shown here is derived from an EMBL/GenBank/DDBJ whole genome shotgun (WGS) entry which is preliminary data.</text>
</comment>
<dbReference type="Pfam" id="PF24681">
    <property type="entry name" value="Kelch_KLHDC2_KLHL20_DRC7"/>
    <property type="match status" value="1"/>
</dbReference>
<reference evidence="5 6" key="1">
    <citation type="journal article" date="2024" name="Proc. Natl. Acad. Sci. U.S.A.">
        <title>The genetic regulatory architecture and epigenomic basis for age-related changes in rattlesnake venom.</title>
        <authorList>
            <person name="Hogan M.P."/>
            <person name="Holding M.L."/>
            <person name="Nystrom G.S."/>
            <person name="Colston T.J."/>
            <person name="Bartlett D.A."/>
            <person name="Mason A.J."/>
            <person name="Ellsworth S.A."/>
            <person name="Rautsaw R.M."/>
            <person name="Lawrence K.C."/>
            <person name="Strickland J.L."/>
            <person name="He B."/>
            <person name="Fraser P."/>
            <person name="Margres M.J."/>
            <person name="Gilbert D.M."/>
            <person name="Gibbs H.L."/>
            <person name="Parkinson C.L."/>
            <person name="Rokyta D.R."/>
        </authorList>
    </citation>
    <scope>NUCLEOTIDE SEQUENCE [LARGE SCALE GENOMIC DNA]</scope>
    <source>
        <strain evidence="5">DRR0105</strain>
    </source>
</reference>
<dbReference type="SUPFAM" id="SSF117281">
    <property type="entry name" value="Kelch motif"/>
    <property type="match status" value="1"/>
</dbReference>
<evidence type="ECO:0000256" key="2">
    <source>
        <dbReference type="ARBA" id="ARBA00022737"/>
    </source>
</evidence>